<dbReference type="RefSeq" id="WP_369190351.1">
    <property type="nucleotide sequence ID" value="NZ_CP163431.1"/>
</dbReference>
<dbReference type="AlphaFoldDB" id="A0AB39MG00"/>
<gene>
    <name evidence="1" type="ORF">AB5J58_34490</name>
</gene>
<proteinExistence type="predicted"/>
<accession>A0AB39MG00</accession>
<evidence type="ECO:0000313" key="1">
    <source>
        <dbReference type="EMBL" id="XDQ04949.1"/>
    </source>
</evidence>
<dbReference type="EMBL" id="CP163431">
    <property type="protein sequence ID" value="XDQ04949.1"/>
    <property type="molecule type" value="Genomic_DNA"/>
</dbReference>
<sequence>MTDVEVAYVDVDADGERGPGSAVVRVGEDAGWAFAITYEKPLPDPHLRLTPADLRKEYERATDPEWWQRHTRPLPARAQWSPRA</sequence>
<protein>
    <submittedName>
        <fullName evidence="1">Uncharacterized protein</fullName>
    </submittedName>
</protein>
<name>A0AB39MG00_9ACTN</name>
<reference evidence="1" key="1">
    <citation type="submission" date="2024-07" db="EMBL/GenBank/DDBJ databases">
        <authorList>
            <person name="Yu S.T."/>
        </authorList>
    </citation>
    <scope>NUCLEOTIDE SEQUENCE</scope>
    <source>
        <strain evidence="1">R08</strain>
    </source>
</reference>
<organism evidence="1">
    <name type="scientific">Streptomyces sp. R08</name>
    <dbReference type="NCBI Taxonomy" id="3238624"/>
    <lineage>
        <taxon>Bacteria</taxon>
        <taxon>Bacillati</taxon>
        <taxon>Actinomycetota</taxon>
        <taxon>Actinomycetes</taxon>
        <taxon>Kitasatosporales</taxon>
        <taxon>Streptomycetaceae</taxon>
        <taxon>Streptomyces</taxon>
    </lineage>
</organism>